<evidence type="ECO:0000313" key="3">
    <source>
        <dbReference type="EMBL" id="KLU82995.1"/>
    </source>
</evidence>
<dbReference type="PANTHER" id="PTHR16861:SF4">
    <property type="entry name" value="SH3 DOMAIN PROTEIN (AFU_ORTHOLOGUE AFUA_1G13610)"/>
    <property type="match status" value="1"/>
</dbReference>
<name>A0A0C4DQC3_MAGP6</name>
<dbReference type="EMBL" id="GL876967">
    <property type="protein sequence ID" value="KLU82995.1"/>
    <property type="molecule type" value="Genomic_DNA"/>
</dbReference>
<evidence type="ECO:0000313" key="5">
    <source>
        <dbReference type="Proteomes" id="UP000011715"/>
    </source>
</evidence>
<protein>
    <recommendedName>
        <fullName evidence="6">Mid2 domain-containing protein</fullName>
    </recommendedName>
</protein>
<evidence type="ECO:0000256" key="1">
    <source>
        <dbReference type="SAM" id="MobiDB-lite"/>
    </source>
</evidence>
<evidence type="ECO:0000313" key="4">
    <source>
        <dbReference type="EnsemblFungi" id="MAPG_02062T0"/>
    </source>
</evidence>
<keyword evidence="5" id="KW-1185">Reference proteome</keyword>
<dbReference type="CDD" id="cd12087">
    <property type="entry name" value="TM_EGFR-like"/>
    <property type="match status" value="1"/>
</dbReference>
<dbReference type="VEuPathDB" id="FungiDB:MAPG_02062"/>
<reference evidence="3" key="3">
    <citation type="submission" date="2011-03" db="EMBL/GenBank/DDBJ databases">
        <title>Annotation of Magnaporthe poae ATCC 64411.</title>
        <authorList>
            <person name="Ma L.-J."/>
            <person name="Dead R."/>
            <person name="Young S.K."/>
            <person name="Zeng Q."/>
            <person name="Gargeya S."/>
            <person name="Fitzgerald M."/>
            <person name="Haas B."/>
            <person name="Abouelleil A."/>
            <person name="Alvarado L."/>
            <person name="Arachchi H.M."/>
            <person name="Berlin A."/>
            <person name="Brown A."/>
            <person name="Chapman S.B."/>
            <person name="Chen Z."/>
            <person name="Dunbar C."/>
            <person name="Freedman E."/>
            <person name="Gearin G."/>
            <person name="Gellesch M."/>
            <person name="Goldberg J."/>
            <person name="Griggs A."/>
            <person name="Gujja S."/>
            <person name="Heiman D."/>
            <person name="Howarth C."/>
            <person name="Larson L."/>
            <person name="Lui A."/>
            <person name="MacDonald P.J.P."/>
            <person name="Mehta T."/>
            <person name="Montmayeur A."/>
            <person name="Murphy C."/>
            <person name="Neiman D."/>
            <person name="Pearson M."/>
            <person name="Priest M."/>
            <person name="Roberts A."/>
            <person name="Saif S."/>
            <person name="Shea T."/>
            <person name="Shenoy N."/>
            <person name="Sisk P."/>
            <person name="Stolte C."/>
            <person name="Sykes S."/>
            <person name="Yandava C."/>
            <person name="Wortman J."/>
            <person name="Nusbaum C."/>
            <person name="Birren B."/>
        </authorList>
    </citation>
    <scope>NUCLEOTIDE SEQUENCE</scope>
    <source>
        <strain evidence="3">ATCC 64411</strain>
    </source>
</reference>
<evidence type="ECO:0008006" key="6">
    <source>
        <dbReference type="Google" id="ProtNLM"/>
    </source>
</evidence>
<dbReference type="PANTHER" id="PTHR16861">
    <property type="entry name" value="GLYCOPROTEIN 38"/>
    <property type="match status" value="1"/>
</dbReference>
<dbReference type="EnsemblFungi" id="MAPG_02062T0">
    <property type="protein sequence ID" value="MAPG_02062T0"/>
    <property type="gene ID" value="MAPG_02062"/>
</dbReference>
<dbReference type="STRING" id="644358.A0A0C4DQC3"/>
<feature type="transmembrane region" description="Helical" evidence="2">
    <location>
        <begin position="209"/>
        <end position="232"/>
    </location>
</feature>
<dbReference type="EMBL" id="ADBL01000526">
    <property type="status" value="NOT_ANNOTATED_CDS"/>
    <property type="molecule type" value="Genomic_DNA"/>
</dbReference>
<evidence type="ECO:0000256" key="2">
    <source>
        <dbReference type="SAM" id="Phobius"/>
    </source>
</evidence>
<dbReference type="Proteomes" id="UP000011715">
    <property type="component" value="Unassembled WGS sequence"/>
</dbReference>
<proteinExistence type="predicted"/>
<feature type="region of interest" description="Disordered" evidence="1">
    <location>
        <begin position="246"/>
        <end position="324"/>
    </location>
</feature>
<reference evidence="3" key="2">
    <citation type="submission" date="2010-05" db="EMBL/GenBank/DDBJ databases">
        <title>The Genome Sequence of Magnaporthe poae strain ATCC 64411.</title>
        <authorList>
            <consortium name="The Broad Institute Genome Sequencing Platform"/>
            <consortium name="Broad Institute Genome Sequencing Center for Infectious Disease"/>
            <person name="Ma L.-J."/>
            <person name="Dead R."/>
            <person name="Young S."/>
            <person name="Zeng Q."/>
            <person name="Koehrsen M."/>
            <person name="Alvarado L."/>
            <person name="Berlin A."/>
            <person name="Chapman S.B."/>
            <person name="Chen Z."/>
            <person name="Freedman E."/>
            <person name="Gellesch M."/>
            <person name="Goldberg J."/>
            <person name="Griggs A."/>
            <person name="Gujja S."/>
            <person name="Heilman E.R."/>
            <person name="Heiman D."/>
            <person name="Hepburn T."/>
            <person name="Howarth C."/>
            <person name="Jen D."/>
            <person name="Larson L."/>
            <person name="Mehta T."/>
            <person name="Neiman D."/>
            <person name="Pearson M."/>
            <person name="Roberts A."/>
            <person name="Saif S."/>
            <person name="Shea T."/>
            <person name="Shenoy N."/>
            <person name="Sisk P."/>
            <person name="Stolte C."/>
            <person name="Sykes S."/>
            <person name="Walk T."/>
            <person name="White J."/>
            <person name="Yandava C."/>
            <person name="Haas B."/>
            <person name="Nusbaum C."/>
            <person name="Birren B."/>
        </authorList>
    </citation>
    <scope>NUCLEOTIDE SEQUENCE</scope>
    <source>
        <strain evidence="3">ATCC 64411</strain>
    </source>
</reference>
<dbReference type="OrthoDB" id="3945612at2759"/>
<keyword evidence="2" id="KW-0812">Transmembrane</keyword>
<dbReference type="AlphaFoldDB" id="A0A0C4DQC3"/>
<feature type="region of interest" description="Disordered" evidence="1">
    <location>
        <begin position="158"/>
        <end position="203"/>
    </location>
</feature>
<dbReference type="eggNOG" id="ENOG502SD8Y">
    <property type="taxonomic scope" value="Eukaryota"/>
</dbReference>
<keyword evidence="2" id="KW-0472">Membrane</keyword>
<reference evidence="4" key="5">
    <citation type="submission" date="2015-06" db="UniProtKB">
        <authorList>
            <consortium name="EnsemblFungi"/>
        </authorList>
    </citation>
    <scope>IDENTIFICATION</scope>
    <source>
        <strain evidence="4">ATCC 64411</strain>
    </source>
</reference>
<sequence>MSAPDPVAFFNDWYFTTNKTENNCPGALPCPPPSKACARDPTNGSRYCCDGQPDAKSKVGRVCWKGPTDCKTDGSTVDCSNGKRAWCCLSGLEKCSQTPNQDAAICWSTRHDPLYNVTYNDLDRLHSSLSAGQPQANTLAFDVVSLISATATAPFATASSAPSTSASTSTAPSSSSTTTASTSSRTAPAEASSPAQPAQGSSSGVSGGAIAGIVVGAVAGIALVALAVFFLLKRKKNNNSAAAAAAELGGGPAPTSATAVPGELGGEGYHTMRSELPVEEPQELPGSYGSHTPGGGGGAPYSAVSSTTAGFHPSPYSEASMPMR</sequence>
<accession>A0A0C4DQC3</accession>
<dbReference type="OMA" id="TENNCPG"/>
<reference evidence="5" key="1">
    <citation type="submission" date="2010-05" db="EMBL/GenBank/DDBJ databases">
        <title>The genome sequence of Magnaporthe poae strain ATCC 64411.</title>
        <authorList>
            <person name="Ma L.-J."/>
            <person name="Dead R."/>
            <person name="Young S."/>
            <person name="Zeng Q."/>
            <person name="Koehrsen M."/>
            <person name="Alvarado L."/>
            <person name="Berlin A."/>
            <person name="Chapman S.B."/>
            <person name="Chen Z."/>
            <person name="Freedman E."/>
            <person name="Gellesch M."/>
            <person name="Goldberg J."/>
            <person name="Griggs A."/>
            <person name="Gujja S."/>
            <person name="Heilman E.R."/>
            <person name="Heiman D."/>
            <person name="Hepburn T."/>
            <person name="Howarth C."/>
            <person name="Jen D."/>
            <person name="Larson L."/>
            <person name="Mehta T."/>
            <person name="Neiman D."/>
            <person name="Pearson M."/>
            <person name="Roberts A."/>
            <person name="Saif S."/>
            <person name="Shea T."/>
            <person name="Shenoy N."/>
            <person name="Sisk P."/>
            <person name="Stolte C."/>
            <person name="Sykes S."/>
            <person name="Walk T."/>
            <person name="White J."/>
            <person name="Yandava C."/>
            <person name="Haas B."/>
            <person name="Nusbaum C."/>
            <person name="Birren B."/>
        </authorList>
    </citation>
    <scope>NUCLEOTIDE SEQUENCE [LARGE SCALE GENOMIC DNA]</scope>
    <source>
        <strain evidence="5">ATCC 64411 / 73-15</strain>
    </source>
</reference>
<dbReference type="EMBL" id="ADBL01000525">
    <property type="status" value="NOT_ANNOTATED_CDS"/>
    <property type="molecule type" value="Genomic_DNA"/>
</dbReference>
<reference evidence="4" key="4">
    <citation type="journal article" date="2015" name="G3 (Bethesda)">
        <title>Genome sequences of three phytopathogenic species of the Magnaporthaceae family of fungi.</title>
        <authorList>
            <person name="Okagaki L.H."/>
            <person name="Nunes C.C."/>
            <person name="Sailsbery J."/>
            <person name="Clay B."/>
            <person name="Brown D."/>
            <person name="John T."/>
            <person name="Oh Y."/>
            <person name="Young N."/>
            <person name="Fitzgerald M."/>
            <person name="Haas B.J."/>
            <person name="Zeng Q."/>
            <person name="Young S."/>
            <person name="Adiconis X."/>
            <person name="Fan L."/>
            <person name="Levin J.Z."/>
            <person name="Mitchell T.K."/>
            <person name="Okubara P.A."/>
            <person name="Farman M.L."/>
            <person name="Kohn L.M."/>
            <person name="Birren B."/>
            <person name="Ma L.-J."/>
            <person name="Dean R.A."/>
        </authorList>
    </citation>
    <scope>NUCLEOTIDE SEQUENCE</scope>
    <source>
        <strain evidence="4">ATCC 64411 / 73-15</strain>
    </source>
</reference>
<gene>
    <name evidence="3" type="ORF">MAPG_02062</name>
</gene>
<organism evidence="4 5">
    <name type="scientific">Magnaporthiopsis poae (strain ATCC 64411 / 73-15)</name>
    <name type="common">Kentucky bluegrass fungus</name>
    <name type="synonym">Magnaporthe poae</name>
    <dbReference type="NCBI Taxonomy" id="644358"/>
    <lineage>
        <taxon>Eukaryota</taxon>
        <taxon>Fungi</taxon>
        <taxon>Dikarya</taxon>
        <taxon>Ascomycota</taxon>
        <taxon>Pezizomycotina</taxon>
        <taxon>Sordariomycetes</taxon>
        <taxon>Sordariomycetidae</taxon>
        <taxon>Magnaporthales</taxon>
        <taxon>Magnaporthaceae</taxon>
        <taxon>Magnaporthiopsis</taxon>
    </lineage>
</organism>
<keyword evidence="2" id="KW-1133">Transmembrane helix</keyword>